<dbReference type="InParanoid" id="I1BW11"/>
<dbReference type="InterPro" id="IPR021719">
    <property type="entry name" value="Prot_inh_I78"/>
</dbReference>
<dbReference type="GeneID" id="93612067"/>
<dbReference type="VEuPathDB" id="FungiDB:RO3G_05096"/>
<dbReference type="Gene3D" id="3.30.10.10">
    <property type="entry name" value="Trypsin Inhibitor V, subunit A"/>
    <property type="match status" value="1"/>
</dbReference>
<dbReference type="OMA" id="AMTMDHR"/>
<dbReference type="STRING" id="246409.I1BW11"/>
<reference evidence="1 2" key="1">
    <citation type="journal article" date="2009" name="PLoS Genet.">
        <title>Genomic analysis of the basal lineage fungus Rhizopus oryzae reveals a whole-genome duplication.</title>
        <authorList>
            <person name="Ma L.-J."/>
            <person name="Ibrahim A.S."/>
            <person name="Skory C."/>
            <person name="Grabherr M.G."/>
            <person name="Burger G."/>
            <person name="Butler M."/>
            <person name="Elias M."/>
            <person name="Idnurm A."/>
            <person name="Lang B.F."/>
            <person name="Sone T."/>
            <person name="Abe A."/>
            <person name="Calvo S.E."/>
            <person name="Corrochano L.M."/>
            <person name="Engels R."/>
            <person name="Fu J."/>
            <person name="Hansberg W."/>
            <person name="Kim J.-M."/>
            <person name="Kodira C.D."/>
            <person name="Koehrsen M.J."/>
            <person name="Liu B."/>
            <person name="Miranda-Saavedra D."/>
            <person name="O'Leary S."/>
            <person name="Ortiz-Castellanos L."/>
            <person name="Poulter R."/>
            <person name="Rodriguez-Romero J."/>
            <person name="Ruiz-Herrera J."/>
            <person name="Shen Y.-Q."/>
            <person name="Zeng Q."/>
            <person name="Galagan J."/>
            <person name="Birren B.W."/>
            <person name="Cuomo C.A."/>
            <person name="Wickes B.L."/>
        </authorList>
    </citation>
    <scope>NUCLEOTIDE SEQUENCE [LARGE SCALE GENOMIC DNA]</scope>
    <source>
        <strain evidence="2">RA 99-880 / ATCC MYA-4621 / FGSC 9543 / NRRL 43880</strain>
    </source>
</reference>
<protein>
    <submittedName>
        <fullName evidence="1">Uncharacterized protein</fullName>
    </submittedName>
</protein>
<evidence type="ECO:0000313" key="1">
    <source>
        <dbReference type="EMBL" id="EIE80391.1"/>
    </source>
</evidence>
<proteinExistence type="predicted"/>
<evidence type="ECO:0000313" key="2">
    <source>
        <dbReference type="Proteomes" id="UP000009138"/>
    </source>
</evidence>
<dbReference type="PANTHER" id="PTHR39600">
    <property type="entry name" value="PEPTIDASE INHIBITOR I78 FAMILY PROTEIN"/>
    <property type="match status" value="1"/>
</dbReference>
<name>I1BW11_RHIO9</name>
<accession>I1BW11</accession>
<dbReference type="EMBL" id="CH476734">
    <property type="protein sequence ID" value="EIE80391.1"/>
    <property type="molecule type" value="Genomic_DNA"/>
</dbReference>
<keyword evidence="2" id="KW-1185">Reference proteome</keyword>
<dbReference type="PANTHER" id="PTHR39600:SF1">
    <property type="entry name" value="PEPTIDASE INHIBITOR I78 FAMILY PROTEIN"/>
    <property type="match status" value="1"/>
</dbReference>
<sequence>MSGRELEFWQDKLLGKIVLQDDKVTTLAEDEYVRIKDLPKPNRVLSPGSMATRDYREERLNVHVDDDMRVTGLNYG</sequence>
<dbReference type="AlphaFoldDB" id="I1BW11"/>
<dbReference type="RefSeq" id="XP_067515787.1">
    <property type="nucleotide sequence ID" value="XM_067659686.1"/>
</dbReference>
<dbReference type="Proteomes" id="UP000009138">
    <property type="component" value="Unassembled WGS sequence"/>
</dbReference>
<dbReference type="Pfam" id="PF11720">
    <property type="entry name" value="Inhibitor_I78"/>
    <property type="match status" value="1"/>
</dbReference>
<organism evidence="1 2">
    <name type="scientific">Rhizopus delemar (strain RA 99-880 / ATCC MYA-4621 / FGSC 9543 / NRRL 43880)</name>
    <name type="common">Mucormycosis agent</name>
    <name type="synonym">Rhizopus arrhizus var. delemar</name>
    <dbReference type="NCBI Taxonomy" id="246409"/>
    <lineage>
        <taxon>Eukaryota</taxon>
        <taxon>Fungi</taxon>
        <taxon>Fungi incertae sedis</taxon>
        <taxon>Mucoromycota</taxon>
        <taxon>Mucoromycotina</taxon>
        <taxon>Mucoromycetes</taxon>
        <taxon>Mucorales</taxon>
        <taxon>Mucorineae</taxon>
        <taxon>Rhizopodaceae</taxon>
        <taxon>Rhizopus</taxon>
    </lineage>
</organism>
<gene>
    <name evidence="1" type="ORF">RO3G_05096</name>
</gene>
<dbReference type="OrthoDB" id="10013825at2759"/>
<dbReference type="eggNOG" id="ENOG502SBMP">
    <property type="taxonomic scope" value="Eukaryota"/>
</dbReference>